<comment type="caution">
    <text evidence="4">The sequence shown here is derived from an EMBL/GenBank/DDBJ whole genome shotgun (WGS) entry which is preliminary data.</text>
</comment>
<reference evidence="5" key="1">
    <citation type="journal article" date="2019" name="Int. J. Syst. Evol. Microbiol.">
        <title>The Global Catalogue of Microorganisms (GCM) 10K type strain sequencing project: providing services to taxonomists for standard genome sequencing and annotation.</title>
        <authorList>
            <consortium name="The Broad Institute Genomics Platform"/>
            <consortium name="The Broad Institute Genome Sequencing Center for Infectious Disease"/>
            <person name="Wu L."/>
            <person name="Ma J."/>
        </authorList>
    </citation>
    <scope>NUCLEOTIDE SEQUENCE [LARGE SCALE GENOMIC DNA]</scope>
    <source>
        <strain evidence="5">R28</strain>
    </source>
</reference>
<keyword evidence="5" id="KW-1185">Reference proteome</keyword>
<dbReference type="PANTHER" id="PTHR30023">
    <property type="entry name" value="D-ALANYL-D-ALANINE CARBOXYPEPTIDASE"/>
    <property type="match status" value="1"/>
</dbReference>
<evidence type="ECO:0000313" key="5">
    <source>
        <dbReference type="Proteomes" id="UP001597383"/>
    </source>
</evidence>
<dbReference type="Pfam" id="PF02113">
    <property type="entry name" value="Peptidase_S13"/>
    <property type="match status" value="1"/>
</dbReference>
<dbReference type="Proteomes" id="UP001597383">
    <property type="component" value="Unassembled WGS sequence"/>
</dbReference>
<comment type="similarity">
    <text evidence="1">Belongs to the peptidase S13 family.</text>
</comment>
<dbReference type="NCBIfam" id="TIGR00666">
    <property type="entry name" value="PBP4"/>
    <property type="match status" value="1"/>
</dbReference>
<keyword evidence="4" id="KW-0121">Carboxypeptidase</keyword>
<dbReference type="Gene3D" id="3.40.710.10">
    <property type="entry name" value="DD-peptidase/beta-lactamase superfamily"/>
    <property type="match status" value="1"/>
</dbReference>
<dbReference type="SUPFAM" id="SSF56601">
    <property type="entry name" value="beta-lactamase/transpeptidase-like"/>
    <property type="match status" value="1"/>
</dbReference>
<feature type="transmembrane region" description="Helical" evidence="3">
    <location>
        <begin position="6"/>
        <end position="24"/>
    </location>
</feature>
<evidence type="ECO:0000256" key="3">
    <source>
        <dbReference type="SAM" id="Phobius"/>
    </source>
</evidence>
<keyword evidence="4" id="KW-0645">Protease</keyword>
<keyword evidence="3" id="KW-1133">Transmembrane helix</keyword>
<keyword evidence="2 4" id="KW-0378">Hydrolase</keyword>
<keyword evidence="3" id="KW-0472">Membrane</keyword>
<organism evidence="4 5">
    <name type="scientific">Ornithinibacillus salinisoli</name>
    <dbReference type="NCBI Taxonomy" id="1848459"/>
    <lineage>
        <taxon>Bacteria</taxon>
        <taxon>Bacillati</taxon>
        <taxon>Bacillota</taxon>
        <taxon>Bacilli</taxon>
        <taxon>Bacillales</taxon>
        <taxon>Bacillaceae</taxon>
        <taxon>Ornithinibacillus</taxon>
    </lineage>
</organism>
<proteinExistence type="inferred from homology"/>
<dbReference type="InterPro" id="IPR000667">
    <property type="entry name" value="Peptidase_S13"/>
</dbReference>
<dbReference type="RefSeq" id="WP_377555455.1">
    <property type="nucleotide sequence ID" value="NZ_JBHUHQ010000013.1"/>
</dbReference>
<sequence>MNFYKIGFGVLSIFFIVFVIATFSSSPESRQAQSVEGKNTLKHESKSVLNNLEAEAIEITSLDDYLRSEPVLQGALIGISVRSASDGKLLYEHFGNTRLRPASNMKLLTGFAALNVLGEDYQFSTEIWTNGKLESNTLKGNLYLKGKGDPTLLQEDFEAFATEIRENGIEMIDGDIIGDDSWYDDVRLSRDLDWTDEHWYYGAQISALTASPNKDYDAGSVIVQVTPGNKVGEKPKVSISPDTPYIQIANTSTTSTASVEEDITLERKHGTNTFTVEGSIPIGAANVTEWMAVWEPTEYAMDLFKQALQKQGITWTGTVKRGIVSENSKLLFTHDSMPLSELLIPFMKLSNNVHAEVMMKEMGQFVHGEGSWEKGIEVVESELEKMGLDTKNLVIRDGSGISHVTLLPPNQITQLLYLVQEKDWFSTYYNSLPVSGNPERMIGGTLRSRMNDIAVQAKTGTIAGVSTLSGYVDTASSEKLIFSILLNNIIDEDDGPQVIDQIVRLLKDEFSVSSNG</sequence>
<evidence type="ECO:0000256" key="1">
    <source>
        <dbReference type="ARBA" id="ARBA00006096"/>
    </source>
</evidence>
<dbReference type="PANTHER" id="PTHR30023:SF0">
    <property type="entry name" value="PENICILLIN-SENSITIVE CARBOXYPEPTIDASE A"/>
    <property type="match status" value="1"/>
</dbReference>
<dbReference type="EC" id="3.4.16.4" evidence="4"/>
<dbReference type="InterPro" id="IPR012338">
    <property type="entry name" value="Beta-lactam/transpept-like"/>
</dbReference>
<dbReference type="PRINTS" id="PR00922">
    <property type="entry name" value="DADACBPTASE3"/>
</dbReference>
<protein>
    <submittedName>
        <fullName evidence="4">D-alanyl-D-alanine carboxypeptidase/D-alanyl-D-alanine-endopeptidase</fullName>
        <ecNumber evidence="4">3.4.16.4</ecNumber>
    </submittedName>
</protein>
<evidence type="ECO:0000313" key="4">
    <source>
        <dbReference type="EMBL" id="MFD2043883.1"/>
    </source>
</evidence>
<keyword evidence="3" id="KW-0812">Transmembrane</keyword>
<name>A0ABW4VXD9_9BACI</name>
<accession>A0ABW4VXD9</accession>
<dbReference type="EMBL" id="JBHUHQ010000013">
    <property type="protein sequence ID" value="MFD2043883.1"/>
    <property type="molecule type" value="Genomic_DNA"/>
</dbReference>
<dbReference type="Gene3D" id="3.50.80.20">
    <property type="entry name" value="D-Ala-D-Ala carboxypeptidase C, peptidase S13"/>
    <property type="match status" value="1"/>
</dbReference>
<gene>
    <name evidence="4" type="primary">dacB</name>
    <name evidence="4" type="ORF">ACFSJF_06395</name>
</gene>
<dbReference type="GO" id="GO:0009002">
    <property type="term" value="F:serine-type D-Ala-D-Ala carboxypeptidase activity"/>
    <property type="evidence" value="ECO:0007669"/>
    <property type="project" value="UniProtKB-EC"/>
</dbReference>
<evidence type="ECO:0000256" key="2">
    <source>
        <dbReference type="ARBA" id="ARBA00022801"/>
    </source>
</evidence>